<dbReference type="GO" id="GO:0036038">
    <property type="term" value="C:MKS complex"/>
    <property type="evidence" value="ECO:0000318"/>
    <property type="project" value="GO_Central"/>
</dbReference>
<name>B5YLQ9_THAPS</name>
<evidence type="ECO:0000256" key="4">
    <source>
        <dbReference type="ARBA" id="ARBA00023212"/>
    </source>
</evidence>
<keyword evidence="3" id="KW-0970">Cilium biogenesis/degradation</keyword>
<dbReference type="STRING" id="35128.B5YLQ9"/>
<dbReference type="PANTHER" id="PTHR12968:SF2">
    <property type="entry name" value="B9 DOMAIN-CONTAINING PROTEIN 2"/>
    <property type="match status" value="1"/>
</dbReference>
<dbReference type="EMBL" id="CP001159">
    <property type="protein sequence ID" value="ACI64276.1"/>
    <property type="molecule type" value="Genomic_DNA"/>
</dbReference>
<evidence type="ECO:0000256" key="2">
    <source>
        <dbReference type="ARBA" id="ARBA00022490"/>
    </source>
</evidence>
<evidence type="ECO:0000256" key="1">
    <source>
        <dbReference type="ARBA" id="ARBA00004120"/>
    </source>
</evidence>
<dbReference type="InterPro" id="IPR010796">
    <property type="entry name" value="C2_B9-type_dom"/>
</dbReference>
<dbReference type="PANTHER" id="PTHR12968">
    <property type="entry name" value="B9 DOMAIN-CONTAINING"/>
    <property type="match status" value="1"/>
</dbReference>
<dbReference type="GO" id="GO:0060271">
    <property type="term" value="P:cilium assembly"/>
    <property type="evidence" value="ECO:0000318"/>
    <property type="project" value="GO_Central"/>
</dbReference>
<dbReference type="PaxDb" id="35128-Thaps38153"/>
<keyword evidence="4" id="KW-0206">Cytoskeleton</keyword>
<dbReference type="PROSITE" id="PS51381">
    <property type="entry name" value="C2_B9"/>
    <property type="match status" value="1"/>
</dbReference>
<accession>B5YLQ9</accession>
<reference evidence="7 8" key="2">
    <citation type="journal article" date="2008" name="Nature">
        <title>The Phaeodactylum genome reveals the evolutionary history of diatom genomes.</title>
        <authorList>
            <person name="Bowler C."/>
            <person name="Allen A.E."/>
            <person name="Badger J.H."/>
            <person name="Grimwood J."/>
            <person name="Jabbari K."/>
            <person name="Kuo A."/>
            <person name="Maheswari U."/>
            <person name="Martens C."/>
            <person name="Maumus F."/>
            <person name="Otillar R.P."/>
            <person name="Rayko E."/>
            <person name="Salamov A."/>
            <person name="Vandepoele K."/>
            <person name="Beszteri B."/>
            <person name="Gruber A."/>
            <person name="Heijde M."/>
            <person name="Katinka M."/>
            <person name="Mock T."/>
            <person name="Valentin K."/>
            <person name="Verret F."/>
            <person name="Berges J.A."/>
            <person name="Brownlee C."/>
            <person name="Cadoret J.P."/>
            <person name="Chiovitti A."/>
            <person name="Choi C.J."/>
            <person name="Coesel S."/>
            <person name="De Martino A."/>
            <person name="Detter J.C."/>
            <person name="Durkin C."/>
            <person name="Falciatore A."/>
            <person name="Fournet J."/>
            <person name="Haruta M."/>
            <person name="Huysman M.J."/>
            <person name="Jenkins B.D."/>
            <person name="Jiroutova K."/>
            <person name="Jorgensen R.E."/>
            <person name="Joubert Y."/>
            <person name="Kaplan A."/>
            <person name="Kroger N."/>
            <person name="Kroth P.G."/>
            <person name="La Roche J."/>
            <person name="Lindquist E."/>
            <person name="Lommer M."/>
            <person name="Martin-Jezequel V."/>
            <person name="Lopez P.J."/>
            <person name="Lucas S."/>
            <person name="Mangogna M."/>
            <person name="McGinnis K."/>
            <person name="Medlin L.K."/>
            <person name="Montsant A."/>
            <person name="Oudot-Le Secq M.P."/>
            <person name="Napoli C."/>
            <person name="Obornik M."/>
            <person name="Parker M.S."/>
            <person name="Petit J.L."/>
            <person name="Porcel B.M."/>
            <person name="Poulsen N."/>
            <person name="Robison M."/>
            <person name="Rychlewski L."/>
            <person name="Rynearson T.A."/>
            <person name="Schmutz J."/>
            <person name="Shapiro H."/>
            <person name="Siaut M."/>
            <person name="Stanley M."/>
            <person name="Sussman M.R."/>
            <person name="Taylor A.R."/>
            <person name="Vardi A."/>
            <person name="von Dassow P."/>
            <person name="Vyverman W."/>
            <person name="Willis A."/>
            <person name="Wyrwicz L.S."/>
            <person name="Rokhsar D.S."/>
            <person name="Weissenbach J."/>
            <person name="Armbrust E.V."/>
            <person name="Green B.R."/>
            <person name="Van de Peer Y."/>
            <person name="Grigoriev I.V."/>
        </authorList>
    </citation>
    <scope>NUCLEOTIDE SEQUENCE [LARGE SCALE GENOMIC DNA]</scope>
    <source>
        <strain evidence="7 8">CCMP1335</strain>
    </source>
</reference>
<keyword evidence="2" id="KW-0963">Cytoplasm</keyword>
<feature type="non-terminal residue" evidence="7">
    <location>
        <position position="173"/>
    </location>
</feature>
<reference evidence="7 8" key="1">
    <citation type="journal article" date="2004" name="Science">
        <title>The genome of the diatom Thalassiosira pseudonana: ecology, evolution, and metabolism.</title>
        <authorList>
            <person name="Armbrust E.V."/>
            <person name="Berges J.A."/>
            <person name="Bowler C."/>
            <person name="Green B.R."/>
            <person name="Martinez D."/>
            <person name="Putnam N.H."/>
            <person name="Zhou S."/>
            <person name="Allen A.E."/>
            <person name="Apt K.E."/>
            <person name="Bechner M."/>
            <person name="Brzezinski M.A."/>
            <person name="Chaal B.K."/>
            <person name="Chiovitti A."/>
            <person name="Davis A.K."/>
            <person name="Demarest M.S."/>
            <person name="Detter J.C."/>
            <person name="Glavina T."/>
            <person name="Goodstein D."/>
            <person name="Hadi M.Z."/>
            <person name="Hellsten U."/>
            <person name="Hildebrand M."/>
            <person name="Jenkins B.D."/>
            <person name="Jurka J."/>
            <person name="Kapitonov V.V."/>
            <person name="Kroger N."/>
            <person name="Lau W.W."/>
            <person name="Lane T.W."/>
            <person name="Larimer F.W."/>
            <person name="Lippmeier J.C."/>
            <person name="Lucas S."/>
            <person name="Medina M."/>
            <person name="Montsant A."/>
            <person name="Obornik M."/>
            <person name="Parker M.S."/>
            <person name="Palenik B."/>
            <person name="Pazour G.J."/>
            <person name="Richardson P.M."/>
            <person name="Rynearson T.A."/>
            <person name="Saito M.A."/>
            <person name="Schwartz D.C."/>
            <person name="Thamatrakoln K."/>
            <person name="Valentin K."/>
            <person name="Vardi A."/>
            <person name="Wilkerson F.P."/>
            <person name="Rokhsar D.S."/>
        </authorList>
    </citation>
    <scope>NUCLEOTIDE SEQUENCE [LARGE SCALE GENOMIC DNA]</scope>
    <source>
        <strain evidence="7 8">CCMP1335</strain>
    </source>
</reference>
<dbReference type="Proteomes" id="UP000001449">
    <property type="component" value="Chromosome 18"/>
</dbReference>
<dbReference type="AlphaFoldDB" id="B5YLQ9"/>
<dbReference type="OMA" id="FELECPT"/>
<proteinExistence type="predicted"/>
<evidence type="ECO:0000313" key="8">
    <source>
        <dbReference type="Proteomes" id="UP000001449"/>
    </source>
</evidence>
<keyword evidence="8" id="KW-1185">Reference proteome</keyword>
<dbReference type="RefSeq" id="XP_002295559.1">
    <property type="nucleotide sequence ID" value="XM_002295523.1"/>
</dbReference>
<sequence>EVHFIGEICEGIGFNDSFVSCKWYLEWGKSWSFLAGDDSSQTQYACSDDGVQVWSHPIDVHFASASMQGWPRIIVQVWELDEFGRSSLSGYGFVHLPTNAGYHSLEIRCWRPSGSVREELQSFFLGTSSCLLDEDTIFGKAWENRSQLVTVSSGIVKLNLTVLLRFFNEQNVG</sequence>
<dbReference type="HOGENOM" id="CLU_084934_2_1_1"/>
<dbReference type="KEGG" id="tps:THAPS_38153"/>
<evidence type="ECO:0000256" key="3">
    <source>
        <dbReference type="ARBA" id="ARBA00022794"/>
    </source>
</evidence>
<evidence type="ECO:0000313" key="7">
    <source>
        <dbReference type="EMBL" id="ACI64276.1"/>
    </source>
</evidence>
<dbReference type="GeneID" id="7444260"/>
<comment type="subcellular location">
    <subcellularLocation>
        <location evidence="1">Cytoplasm</location>
        <location evidence="1">Cytoskeleton</location>
        <location evidence="1">Cilium basal body</location>
    </subcellularLocation>
</comment>
<organism evidence="7 8">
    <name type="scientific">Thalassiosira pseudonana</name>
    <name type="common">Marine diatom</name>
    <name type="synonym">Cyclotella nana</name>
    <dbReference type="NCBI Taxonomy" id="35128"/>
    <lineage>
        <taxon>Eukaryota</taxon>
        <taxon>Sar</taxon>
        <taxon>Stramenopiles</taxon>
        <taxon>Ochrophyta</taxon>
        <taxon>Bacillariophyta</taxon>
        <taxon>Coscinodiscophyceae</taxon>
        <taxon>Thalassiosirophycidae</taxon>
        <taxon>Thalassiosirales</taxon>
        <taxon>Thalassiosiraceae</taxon>
        <taxon>Thalassiosira</taxon>
    </lineage>
</organism>
<protein>
    <recommendedName>
        <fullName evidence="6">B9 domain-containing protein 2</fullName>
    </recommendedName>
</protein>
<keyword evidence="5" id="KW-0966">Cell projection</keyword>
<evidence type="ECO:0000256" key="5">
    <source>
        <dbReference type="ARBA" id="ARBA00023273"/>
    </source>
</evidence>
<dbReference type="eggNOG" id="KOG4028">
    <property type="taxonomic scope" value="Eukaryota"/>
</dbReference>
<dbReference type="InParanoid" id="B5YLQ9"/>
<dbReference type="Pfam" id="PF07162">
    <property type="entry name" value="B9-C2"/>
    <property type="match status" value="1"/>
</dbReference>
<evidence type="ECO:0000256" key="6">
    <source>
        <dbReference type="ARBA" id="ARBA00039272"/>
    </source>
</evidence>
<gene>
    <name evidence="7" type="ORF">THAPS_38153</name>
</gene>